<comment type="similarity">
    <text evidence="8">In the C-terminal section; belongs to the anthranilate phosphoribosyltransferase family.</text>
</comment>
<feature type="binding site" evidence="9">
    <location>
        <position position="226"/>
    </location>
    <ligand>
        <name>Mg(2+)</name>
        <dbReference type="ChEBI" id="CHEBI:18420"/>
        <label>2</label>
    </ligand>
</feature>
<feature type="binding site" evidence="9">
    <location>
        <begin position="90"/>
        <end position="93"/>
    </location>
    <ligand>
        <name>5-phospho-alpha-D-ribose 1-diphosphate</name>
        <dbReference type="ChEBI" id="CHEBI:58017"/>
    </ligand>
</feature>
<dbReference type="OrthoDB" id="9806430at2"/>
<dbReference type="PANTHER" id="PTHR43285:SF2">
    <property type="entry name" value="ANTHRANILATE PHOSPHORIBOSYLTRANSFERASE"/>
    <property type="match status" value="1"/>
</dbReference>
<dbReference type="EMBL" id="JJMM01000008">
    <property type="protein sequence ID" value="KDR95857.1"/>
    <property type="molecule type" value="Genomic_DNA"/>
</dbReference>
<keyword evidence="4 9" id="KW-0808">Transferase</keyword>
<feature type="binding site" evidence="9">
    <location>
        <position position="80"/>
    </location>
    <ligand>
        <name>anthranilate</name>
        <dbReference type="ChEBI" id="CHEBI:16567"/>
        <label>1</label>
    </ligand>
</feature>
<accession>A0A069RNU8</accession>
<feature type="binding site" evidence="9">
    <location>
        <begin position="108"/>
        <end position="116"/>
    </location>
    <ligand>
        <name>5-phospho-alpha-D-ribose 1-diphosphate</name>
        <dbReference type="ChEBI" id="CHEBI:58017"/>
    </ligand>
</feature>
<dbReference type="GO" id="GO:0000162">
    <property type="term" value="P:L-tryptophan biosynthetic process"/>
    <property type="evidence" value="ECO:0007669"/>
    <property type="project" value="UniProtKB-UniRule"/>
</dbReference>
<dbReference type="Gene3D" id="1.20.970.10">
    <property type="entry name" value="Transferase, Pyrimidine Nucleoside Phosphorylase, Chain C"/>
    <property type="match status" value="1"/>
</dbReference>
<feature type="binding site" evidence="9">
    <location>
        <position position="225"/>
    </location>
    <ligand>
        <name>Mg(2+)</name>
        <dbReference type="ChEBI" id="CHEBI:18420"/>
        <label>2</label>
    </ligand>
</feature>
<evidence type="ECO:0000256" key="4">
    <source>
        <dbReference type="ARBA" id="ARBA00022679"/>
    </source>
</evidence>
<feature type="binding site" evidence="9">
    <location>
        <begin position="83"/>
        <end position="84"/>
    </location>
    <ligand>
        <name>5-phospho-alpha-D-ribose 1-diphosphate</name>
        <dbReference type="ChEBI" id="CHEBI:58017"/>
    </ligand>
</feature>
<dbReference type="GO" id="GO:0000287">
    <property type="term" value="F:magnesium ion binding"/>
    <property type="evidence" value="ECO:0007669"/>
    <property type="project" value="UniProtKB-UniRule"/>
</dbReference>
<dbReference type="EC" id="2.4.2.18" evidence="9"/>
<comment type="catalytic activity">
    <reaction evidence="7 9">
        <text>N-(5-phospho-beta-D-ribosyl)anthranilate + diphosphate = 5-phospho-alpha-D-ribose 1-diphosphate + anthranilate</text>
        <dbReference type="Rhea" id="RHEA:11768"/>
        <dbReference type="ChEBI" id="CHEBI:16567"/>
        <dbReference type="ChEBI" id="CHEBI:18277"/>
        <dbReference type="ChEBI" id="CHEBI:33019"/>
        <dbReference type="ChEBI" id="CHEBI:58017"/>
        <dbReference type="EC" id="2.4.2.18"/>
    </reaction>
</comment>
<evidence type="ECO:0000259" key="11">
    <source>
        <dbReference type="Pfam" id="PF02885"/>
    </source>
</evidence>
<keyword evidence="3 9" id="KW-0328">Glycosyltransferase</keyword>
<dbReference type="InterPro" id="IPR017459">
    <property type="entry name" value="Glycosyl_Trfase_fam3_N_dom"/>
</dbReference>
<evidence type="ECO:0000256" key="8">
    <source>
        <dbReference type="ARBA" id="ARBA00061188"/>
    </source>
</evidence>
<keyword evidence="13" id="KW-1185">Reference proteome</keyword>
<dbReference type="SUPFAM" id="SSF52418">
    <property type="entry name" value="Nucleoside phosphorylase/phosphoribosyltransferase catalytic domain"/>
    <property type="match status" value="1"/>
</dbReference>
<feature type="domain" description="Glycosyl transferase family 3 N-terminal" evidence="11">
    <location>
        <begin position="5"/>
        <end position="64"/>
    </location>
</feature>
<comment type="cofactor">
    <cofactor evidence="9">
        <name>Mg(2+)</name>
        <dbReference type="ChEBI" id="CHEBI:18420"/>
    </cofactor>
    <text evidence="9">Binds 2 magnesium ions per monomer.</text>
</comment>
<dbReference type="PANTHER" id="PTHR43285">
    <property type="entry name" value="ANTHRANILATE PHOSPHORIBOSYLTRANSFERASE"/>
    <property type="match status" value="1"/>
</dbReference>
<feature type="binding site" evidence="9">
    <location>
        <position position="226"/>
    </location>
    <ligand>
        <name>Mg(2+)</name>
        <dbReference type="ChEBI" id="CHEBI:18420"/>
        <label>1</label>
    </ligand>
</feature>
<dbReference type="GO" id="GO:0004048">
    <property type="term" value="F:anthranilate phosphoribosyltransferase activity"/>
    <property type="evidence" value="ECO:0007669"/>
    <property type="project" value="UniProtKB-UniRule"/>
</dbReference>
<protein>
    <recommendedName>
        <fullName evidence="9">Anthranilate phosphoribosyltransferase</fullName>
        <ecNumber evidence="9">2.4.2.18</ecNumber>
    </recommendedName>
</protein>
<evidence type="ECO:0000256" key="3">
    <source>
        <dbReference type="ARBA" id="ARBA00022676"/>
    </source>
</evidence>
<comment type="similarity">
    <text evidence="9">Belongs to the anthranilate phosphoribosyltransferase family.</text>
</comment>
<dbReference type="FunFam" id="3.40.1030.10:FF:000002">
    <property type="entry name" value="Anthranilate phosphoribosyltransferase"/>
    <property type="match status" value="1"/>
</dbReference>
<reference evidence="12 13" key="1">
    <citation type="submission" date="2014-03" db="EMBL/GenBank/DDBJ databases">
        <title>Genome sequence of Clostridium litorale W6, DSM 5388.</title>
        <authorList>
            <person name="Poehlein A."/>
            <person name="Jagirdar A."/>
            <person name="Khonsari B."/>
            <person name="Chibani C.M."/>
            <person name="Gutierrez Gutierrez D.A."/>
            <person name="Davydova E."/>
            <person name="Alghaithi H.S."/>
            <person name="Nair K.P."/>
            <person name="Dhamotharan K."/>
            <person name="Chandran L."/>
            <person name="G W."/>
            <person name="Daniel R."/>
        </authorList>
    </citation>
    <scope>NUCLEOTIDE SEQUENCE [LARGE SCALE GENOMIC DNA]</scope>
    <source>
        <strain evidence="12 13">W6</strain>
    </source>
</reference>
<keyword evidence="9" id="KW-0479">Metal-binding</keyword>
<name>A0A069RNU8_PEPLI</name>
<feature type="binding site" evidence="9">
    <location>
        <position position="80"/>
    </location>
    <ligand>
        <name>5-phospho-alpha-D-ribose 1-diphosphate</name>
        <dbReference type="ChEBI" id="CHEBI:58017"/>
    </ligand>
</feature>
<dbReference type="InterPro" id="IPR035902">
    <property type="entry name" value="Nuc_phospho_transferase"/>
</dbReference>
<evidence type="ECO:0000256" key="6">
    <source>
        <dbReference type="ARBA" id="ARBA00023141"/>
    </source>
</evidence>
<organism evidence="12 13">
    <name type="scientific">Peptoclostridium litorale DSM 5388</name>
    <dbReference type="NCBI Taxonomy" id="1121324"/>
    <lineage>
        <taxon>Bacteria</taxon>
        <taxon>Bacillati</taxon>
        <taxon>Bacillota</taxon>
        <taxon>Clostridia</taxon>
        <taxon>Peptostreptococcales</taxon>
        <taxon>Peptoclostridiaceae</taxon>
        <taxon>Peptoclostridium</taxon>
    </lineage>
</organism>
<dbReference type="Gene3D" id="3.40.1030.10">
    <property type="entry name" value="Nucleoside phosphorylase/phosphoribosyltransferase catalytic domain"/>
    <property type="match status" value="1"/>
</dbReference>
<dbReference type="AlphaFoldDB" id="A0A069RNU8"/>
<evidence type="ECO:0000256" key="7">
    <source>
        <dbReference type="ARBA" id="ARBA00052328"/>
    </source>
</evidence>
<feature type="binding site" evidence="9">
    <location>
        <position position="111"/>
    </location>
    <ligand>
        <name>anthranilate</name>
        <dbReference type="ChEBI" id="CHEBI:16567"/>
        <label>1</label>
    </ligand>
</feature>
<dbReference type="InterPro" id="IPR000312">
    <property type="entry name" value="Glycosyl_Trfase_fam3"/>
</dbReference>
<dbReference type="InterPro" id="IPR036320">
    <property type="entry name" value="Glycosyl_Trfase_fam3_N_dom_sf"/>
</dbReference>
<evidence type="ECO:0000256" key="5">
    <source>
        <dbReference type="ARBA" id="ARBA00022822"/>
    </source>
</evidence>
<dbReference type="STRING" id="1121324.CLIT_8c00260"/>
<evidence type="ECO:0000256" key="2">
    <source>
        <dbReference type="ARBA" id="ARBA00022605"/>
    </source>
</evidence>
<dbReference type="Pfam" id="PF00591">
    <property type="entry name" value="Glycos_transf_3"/>
    <property type="match status" value="1"/>
</dbReference>
<feature type="binding site" evidence="9">
    <location>
        <position position="88"/>
    </location>
    <ligand>
        <name>5-phospho-alpha-D-ribose 1-diphosphate</name>
        <dbReference type="ChEBI" id="CHEBI:58017"/>
    </ligand>
</feature>
<dbReference type="Pfam" id="PF02885">
    <property type="entry name" value="Glycos_trans_3N"/>
    <property type="match status" value="1"/>
</dbReference>
<feature type="binding site" evidence="9">
    <location>
        <position position="166"/>
    </location>
    <ligand>
        <name>anthranilate</name>
        <dbReference type="ChEBI" id="CHEBI:16567"/>
        <label>2</label>
    </ligand>
</feature>
<dbReference type="eggNOG" id="COG0547">
    <property type="taxonomic scope" value="Bacteria"/>
</dbReference>
<comment type="function">
    <text evidence="9">Catalyzes the transfer of the phosphoribosyl group of 5-phosphorylribose-1-pyrophosphate (PRPP) to anthranilate to yield N-(5'-phosphoribosyl)-anthranilate (PRA).</text>
</comment>
<keyword evidence="6 9" id="KW-0057">Aromatic amino acid biosynthesis</keyword>
<keyword evidence="2 9" id="KW-0028">Amino-acid biosynthesis</keyword>
<evidence type="ECO:0000313" key="13">
    <source>
        <dbReference type="Proteomes" id="UP000027946"/>
    </source>
</evidence>
<dbReference type="SUPFAM" id="SSF47648">
    <property type="entry name" value="Nucleoside phosphorylase/phosphoribosyltransferase N-terminal domain"/>
    <property type="match status" value="1"/>
</dbReference>
<evidence type="ECO:0000313" key="12">
    <source>
        <dbReference type="EMBL" id="KDR95857.1"/>
    </source>
</evidence>
<dbReference type="GO" id="GO:0005829">
    <property type="term" value="C:cytosol"/>
    <property type="evidence" value="ECO:0007669"/>
    <property type="project" value="TreeGrafter"/>
</dbReference>
<evidence type="ECO:0000259" key="10">
    <source>
        <dbReference type="Pfam" id="PF00591"/>
    </source>
</evidence>
<comment type="caution">
    <text evidence="12">The sequence shown here is derived from an EMBL/GenBank/DDBJ whole genome shotgun (WGS) entry which is preliminary data.</text>
</comment>
<feature type="binding site" evidence="9">
    <location>
        <position position="92"/>
    </location>
    <ligand>
        <name>Mg(2+)</name>
        <dbReference type="ChEBI" id="CHEBI:18420"/>
        <label>1</label>
    </ligand>
</feature>
<evidence type="ECO:0000256" key="1">
    <source>
        <dbReference type="ARBA" id="ARBA00004907"/>
    </source>
</evidence>
<dbReference type="NCBIfam" id="TIGR01245">
    <property type="entry name" value="trpD"/>
    <property type="match status" value="1"/>
</dbReference>
<gene>
    <name evidence="9 12" type="primary">trpD</name>
    <name evidence="12" type="ORF">CLIT_8c00260</name>
</gene>
<dbReference type="UniPathway" id="UPA00035">
    <property type="reaction ID" value="UER00041"/>
</dbReference>
<dbReference type="Proteomes" id="UP000027946">
    <property type="component" value="Unassembled WGS sequence"/>
</dbReference>
<dbReference type="RefSeq" id="WP_038263000.1">
    <property type="nucleotide sequence ID" value="NZ_FSRH01000008.1"/>
</dbReference>
<keyword evidence="5 9" id="KW-0822">Tryptophan biosynthesis</keyword>
<comment type="pathway">
    <text evidence="1 9">Amino-acid biosynthesis; L-tryptophan biosynthesis; L-tryptophan from chorismate: step 2/5.</text>
</comment>
<comment type="subunit">
    <text evidence="9">Homodimer.</text>
</comment>
<proteinExistence type="inferred from homology"/>
<sequence length="339" mass="35999">MIKVAIEKLVLGEDLEHDQMVQVMEEIMEGRAPGAQIGAFLTALKIKGETADEISAGAQVMREKSLKVDIGGQYAIDTCGTGGDALGTFNVSTAVMFIAAAAGVTVLKHGNRSVSSRCGSADVLESLGVKVDLGPEGVRKCAMELGLGFMFAPIFHSAMKNVMGVRRELGMRTIFNMLGPLSNPAKVQGQVLGVFERGLTQTFAEALRDMGCERALVVHGDDGLDEISITTSTHVSELKGGKIKSYTISPEDFGMELSGIEDIQGGDADKNAQIIKDILSGKRGAKRDIVLLNAGAAIYVGKKAGSMGEGVEIAKDVIDKGLALEKLQKFAKLTRRLRQ</sequence>
<dbReference type="InterPro" id="IPR005940">
    <property type="entry name" value="Anthranilate_Pribosyl_Tfrase"/>
</dbReference>
<dbReference type="HAMAP" id="MF_00211">
    <property type="entry name" value="TrpD"/>
    <property type="match status" value="1"/>
</dbReference>
<feature type="binding site" evidence="9">
    <location>
        <position position="120"/>
    </location>
    <ligand>
        <name>5-phospho-alpha-D-ribose 1-diphosphate</name>
        <dbReference type="ChEBI" id="CHEBI:58017"/>
    </ligand>
</feature>
<evidence type="ECO:0000256" key="9">
    <source>
        <dbReference type="HAMAP-Rule" id="MF_00211"/>
    </source>
</evidence>
<comment type="caution">
    <text evidence="9">Lacks conserved residue(s) required for the propagation of feature annotation.</text>
</comment>
<keyword evidence="9" id="KW-0460">Magnesium</keyword>
<feature type="domain" description="Glycosyl transferase family 3" evidence="10">
    <location>
        <begin position="74"/>
        <end position="324"/>
    </location>
</feature>